<keyword evidence="13" id="KW-1185">Reference proteome</keyword>
<evidence type="ECO:0000256" key="9">
    <source>
        <dbReference type="RuleBase" id="RU000688"/>
    </source>
</evidence>
<keyword evidence="5 9" id="KW-0297">G-protein coupled receptor</keyword>
<keyword evidence="2" id="KW-1003">Cell membrane</keyword>
<dbReference type="InterPro" id="IPR017452">
    <property type="entry name" value="GPCR_Rhodpsn_7TM"/>
</dbReference>
<feature type="transmembrane region" description="Helical" evidence="10">
    <location>
        <begin position="148"/>
        <end position="169"/>
    </location>
</feature>
<feature type="transmembrane region" description="Helical" evidence="10">
    <location>
        <begin position="75"/>
        <end position="94"/>
    </location>
</feature>
<evidence type="ECO:0000313" key="13">
    <source>
        <dbReference type="Proteomes" id="UP001046870"/>
    </source>
</evidence>
<dbReference type="PANTHER" id="PTHR10489">
    <property type="entry name" value="CELL ADHESION MOLECULE"/>
    <property type="match status" value="1"/>
</dbReference>
<gene>
    <name evidence="12" type="ORF">MATL_G00132890</name>
</gene>
<comment type="caution">
    <text evidence="12">The sequence shown here is derived from an EMBL/GenBank/DDBJ whole genome shotgun (WGS) entry which is preliminary data.</text>
</comment>
<accession>A0A9D3T441</accession>
<feature type="transmembrane region" description="Helical" evidence="10">
    <location>
        <begin position="43"/>
        <end position="63"/>
    </location>
</feature>
<dbReference type="PRINTS" id="PR00237">
    <property type="entry name" value="GPCRRHODOPSN"/>
</dbReference>
<name>A0A9D3T441_MEGAT</name>
<evidence type="ECO:0000256" key="2">
    <source>
        <dbReference type="ARBA" id="ARBA00022475"/>
    </source>
</evidence>
<evidence type="ECO:0000256" key="7">
    <source>
        <dbReference type="ARBA" id="ARBA00023170"/>
    </source>
</evidence>
<dbReference type="GO" id="GO:0016493">
    <property type="term" value="F:C-C chemokine receptor activity"/>
    <property type="evidence" value="ECO:0007669"/>
    <property type="project" value="TreeGrafter"/>
</dbReference>
<dbReference type="Gene3D" id="1.20.1070.10">
    <property type="entry name" value="Rhodopsin 7-helix transmembrane proteins"/>
    <property type="match status" value="1"/>
</dbReference>
<dbReference type="CDD" id="cd14984">
    <property type="entry name" value="7tmA_Chemokine_R"/>
    <property type="match status" value="1"/>
</dbReference>
<keyword evidence="6 10" id="KW-0472">Membrane</keyword>
<dbReference type="PROSITE" id="PS50262">
    <property type="entry name" value="G_PROTEIN_RECEP_F1_2"/>
    <property type="match status" value="1"/>
</dbReference>
<keyword evidence="3 9" id="KW-0812">Transmembrane</keyword>
<keyword evidence="7 9" id="KW-0675">Receptor</keyword>
<dbReference type="PROSITE" id="PS00237">
    <property type="entry name" value="G_PROTEIN_RECEP_F1_1"/>
    <property type="match status" value="1"/>
</dbReference>
<keyword evidence="4 10" id="KW-1133">Transmembrane helix</keyword>
<organism evidence="12 13">
    <name type="scientific">Megalops atlanticus</name>
    <name type="common">Tarpon</name>
    <name type="synonym">Clupea gigantea</name>
    <dbReference type="NCBI Taxonomy" id="7932"/>
    <lineage>
        <taxon>Eukaryota</taxon>
        <taxon>Metazoa</taxon>
        <taxon>Chordata</taxon>
        <taxon>Craniata</taxon>
        <taxon>Vertebrata</taxon>
        <taxon>Euteleostomi</taxon>
        <taxon>Actinopterygii</taxon>
        <taxon>Neopterygii</taxon>
        <taxon>Teleostei</taxon>
        <taxon>Elopiformes</taxon>
        <taxon>Megalopidae</taxon>
        <taxon>Megalops</taxon>
    </lineage>
</organism>
<feature type="transmembrane region" description="Helical" evidence="10">
    <location>
        <begin position="207"/>
        <end position="229"/>
    </location>
</feature>
<feature type="transmembrane region" description="Helical" evidence="10">
    <location>
        <begin position="283"/>
        <end position="306"/>
    </location>
</feature>
<evidence type="ECO:0000259" key="11">
    <source>
        <dbReference type="PROSITE" id="PS50262"/>
    </source>
</evidence>
<dbReference type="PANTHER" id="PTHR10489:SF944">
    <property type="entry name" value="C-C CHEMOKINE RECEPTOR TYPE 8-LIKE"/>
    <property type="match status" value="1"/>
</dbReference>
<proteinExistence type="inferred from homology"/>
<protein>
    <recommendedName>
        <fullName evidence="11">G-protein coupled receptors family 1 profile domain-containing protein</fullName>
    </recommendedName>
</protein>
<feature type="transmembrane region" description="Helical" evidence="10">
    <location>
        <begin position="241"/>
        <end position="263"/>
    </location>
</feature>
<dbReference type="FunFam" id="1.20.1070.10:FF:000026">
    <property type="entry name" value="C-C chemokine receptor type 5"/>
    <property type="match status" value="1"/>
</dbReference>
<evidence type="ECO:0000256" key="4">
    <source>
        <dbReference type="ARBA" id="ARBA00022989"/>
    </source>
</evidence>
<dbReference type="AlphaFoldDB" id="A0A9D3T441"/>
<dbReference type="GO" id="GO:0060326">
    <property type="term" value="P:cell chemotaxis"/>
    <property type="evidence" value="ECO:0007669"/>
    <property type="project" value="TreeGrafter"/>
</dbReference>
<dbReference type="EMBL" id="JAFDVH010000010">
    <property type="protein sequence ID" value="KAG7469820.1"/>
    <property type="molecule type" value="Genomic_DNA"/>
</dbReference>
<evidence type="ECO:0000256" key="5">
    <source>
        <dbReference type="ARBA" id="ARBA00023040"/>
    </source>
</evidence>
<reference evidence="12" key="1">
    <citation type="submission" date="2021-01" db="EMBL/GenBank/DDBJ databases">
        <authorList>
            <person name="Zahm M."/>
            <person name="Roques C."/>
            <person name="Cabau C."/>
            <person name="Klopp C."/>
            <person name="Donnadieu C."/>
            <person name="Jouanno E."/>
            <person name="Lampietro C."/>
            <person name="Louis A."/>
            <person name="Herpin A."/>
            <person name="Echchiki A."/>
            <person name="Berthelot C."/>
            <person name="Parey E."/>
            <person name="Roest-Crollius H."/>
            <person name="Braasch I."/>
            <person name="Postlethwait J."/>
            <person name="Bobe J."/>
            <person name="Montfort J."/>
            <person name="Bouchez O."/>
            <person name="Begum T."/>
            <person name="Mejri S."/>
            <person name="Adams A."/>
            <person name="Chen W.-J."/>
            <person name="Guiguen Y."/>
        </authorList>
    </citation>
    <scope>NUCLEOTIDE SEQUENCE</scope>
    <source>
        <strain evidence="12">YG-15Mar2019-1</strain>
        <tissue evidence="12">Brain</tissue>
    </source>
</reference>
<feature type="domain" description="G-protein coupled receptors family 1 profile" evidence="11">
    <location>
        <begin position="54"/>
        <end position="303"/>
    </location>
</feature>
<dbReference type="OrthoDB" id="5981253at2759"/>
<comment type="subcellular location">
    <subcellularLocation>
        <location evidence="1">Cell membrane</location>
        <topology evidence="1">Multi-pass membrane protein</topology>
    </subcellularLocation>
</comment>
<sequence length="380" mass="42432">MTETENTTSYDYTDYNYSYNYSDSSPCSTDATLTLGSGFQPTLLSLVFLLGLTGNSVVLWVLVRFIKLKSLTDVCLLNLAISDLLVALSLPLWVYRATGQGFVGNGLCKATAGIYRMGLYSGILFVSLMSVDRYLAIVHAVAAMRARTLRYGVIASVAVWTISICASLPEVIFTIVLEDDGLDNCQQSYPPESEKTYKLLRNFGENAVVLFISLPVMFFCYSRILAVLLRSRNSNRHRAMRLIFAIVSVFTFSWVPYSVVVFLMTLQELDIWNTCETLARMELALSVTETIALAHCCLNPIIYAFVGEKFRKHMSSMLSRIPLCAAHCQQRLIHSKVSENDTTRLSDAFPYSASPTHETMLDRSSEILNPQNSVSKRGPL</sequence>
<evidence type="ECO:0000256" key="8">
    <source>
        <dbReference type="ARBA" id="ARBA00023224"/>
    </source>
</evidence>
<feature type="transmembrane region" description="Helical" evidence="10">
    <location>
        <begin position="114"/>
        <end position="136"/>
    </location>
</feature>
<evidence type="ECO:0000256" key="1">
    <source>
        <dbReference type="ARBA" id="ARBA00004651"/>
    </source>
</evidence>
<comment type="similarity">
    <text evidence="9">Belongs to the G-protein coupled receptor 1 family.</text>
</comment>
<dbReference type="GO" id="GO:0006955">
    <property type="term" value="P:immune response"/>
    <property type="evidence" value="ECO:0007669"/>
    <property type="project" value="TreeGrafter"/>
</dbReference>
<evidence type="ECO:0000256" key="10">
    <source>
        <dbReference type="SAM" id="Phobius"/>
    </source>
</evidence>
<dbReference type="GO" id="GO:0019722">
    <property type="term" value="P:calcium-mediated signaling"/>
    <property type="evidence" value="ECO:0007669"/>
    <property type="project" value="TreeGrafter"/>
</dbReference>
<dbReference type="GO" id="GO:0009897">
    <property type="term" value="C:external side of plasma membrane"/>
    <property type="evidence" value="ECO:0007669"/>
    <property type="project" value="TreeGrafter"/>
</dbReference>
<dbReference type="InterPro" id="IPR000355">
    <property type="entry name" value="Chemokine_rcpt"/>
</dbReference>
<dbReference type="PRINTS" id="PR00657">
    <property type="entry name" value="CCCHEMOKINER"/>
</dbReference>
<dbReference type="InterPro" id="IPR050119">
    <property type="entry name" value="CCR1-9-like"/>
</dbReference>
<dbReference type="SUPFAM" id="SSF81321">
    <property type="entry name" value="Family A G protein-coupled receptor-like"/>
    <property type="match status" value="1"/>
</dbReference>
<evidence type="ECO:0000256" key="3">
    <source>
        <dbReference type="ARBA" id="ARBA00022692"/>
    </source>
</evidence>
<evidence type="ECO:0000313" key="12">
    <source>
        <dbReference type="EMBL" id="KAG7469820.1"/>
    </source>
</evidence>
<dbReference type="Proteomes" id="UP001046870">
    <property type="component" value="Chromosome 10"/>
</dbReference>
<dbReference type="Pfam" id="PF00001">
    <property type="entry name" value="7tm_1"/>
    <property type="match status" value="1"/>
</dbReference>
<dbReference type="GO" id="GO:0007204">
    <property type="term" value="P:positive regulation of cytosolic calcium ion concentration"/>
    <property type="evidence" value="ECO:0007669"/>
    <property type="project" value="TreeGrafter"/>
</dbReference>
<dbReference type="GO" id="GO:0019957">
    <property type="term" value="F:C-C chemokine binding"/>
    <property type="evidence" value="ECO:0007669"/>
    <property type="project" value="TreeGrafter"/>
</dbReference>
<keyword evidence="8 9" id="KW-0807">Transducer</keyword>
<evidence type="ECO:0000256" key="6">
    <source>
        <dbReference type="ARBA" id="ARBA00023136"/>
    </source>
</evidence>
<dbReference type="InterPro" id="IPR000276">
    <property type="entry name" value="GPCR_Rhodpsn"/>
</dbReference>